<reference evidence="2" key="1">
    <citation type="journal article" date="2021" name="Nat. Commun.">
        <title>Genetic determinants of endophytism in the Arabidopsis root mycobiome.</title>
        <authorList>
            <person name="Mesny F."/>
            <person name="Miyauchi S."/>
            <person name="Thiergart T."/>
            <person name="Pickel B."/>
            <person name="Atanasova L."/>
            <person name="Karlsson M."/>
            <person name="Huettel B."/>
            <person name="Barry K.W."/>
            <person name="Haridas S."/>
            <person name="Chen C."/>
            <person name="Bauer D."/>
            <person name="Andreopoulos W."/>
            <person name="Pangilinan J."/>
            <person name="LaButti K."/>
            <person name="Riley R."/>
            <person name="Lipzen A."/>
            <person name="Clum A."/>
            <person name="Drula E."/>
            <person name="Henrissat B."/>
            <person name="Kohler A."/>
            <person name="Grigoriev I.V."/>
            <person name="Martin F.M."/>
            <person name="Hacquard S."/>
        </authorList>
    </citation>
    <scope>NUCLEOTIDE SEQUENCE</scope>
    <source>
        <strain evidence="2">FSSC 5 MPI-SDFR-AT-0091</strain>
    </source>
</reference>
<feature type="transmembrane region" description="Helical" evidence="1">
    <location>
        <begin position="106"/>
        <end position="125"/>
    </location>
</feature>
<proteinExistence type="predicted"/>
<feature type="transmembrane region" description="Helical" evidence="1">
    <location>
        <begin position="405"/>
        <end position="429"/>
    </location>
</feature>
<keyword evidence="1" id="KW-1133">Transmembrane helix</keyword>
<evidence type="ECO:0000256" key="1">
    <source>
        <dbReference type="SAM" id="Phobius"/>
    </source>
</evidence>
<dbReference type="Proteomes" id="UP000736672">
    <property type="component" value="Unassembled WGS sequence"/>
</dbReference>
<keyword evidence="3" id="KW-1185">Reference proteome</keyword>
<dbReference type="Pfam" id="PF04120">
    <property type="entry name" value="Iron_permease"/>
    <property type="match status" value="3"/>
</dbReference>
<dbReference type="OrthoDB" id="2224262at2759"/>
<feature type="transmembrane region" description="Helical" evidence="1">
    <location>
        <begin position="192"/>
        <end position="214"/>
    </location>
</feature>
<evidence type="ECO:0000313" key="3">
    <source>
        <dbReference type="Proteomes" id="UP000736672"/>
    </source>
</evidence>
<feature type="transmembrane region" description="Helical" evidence="1">
    <location>
        <begin position="301"/>
        <end position="325"/>
    </location>
</feature>
<keyword evidence="1" id="KW-0472">Membrane</keyword>
<protein>
    <submittedName>
        <fullName evidence="2">Low affinity iron permease-domain-containing protein</fullName>
    </submittedName>
</protein>
<dbReference type="AlphaFoldDB" id="A0A9P9GRB6"/>
<feature type="transmembrane region" description="Helical" evidence="1">
    <location>
        <begin position="435"/>
        <end position="456"/>
    </location>
</feature>
<feature type="transmembrane region" description="Helical" evidence="1">
    <location>
        <begin position="72"/>
        <end position="100"/>
    </location>
</feature>
<keyword evidence="1" id="KW-0812">Transmembrane</keyword>
<feature type="transmembrane region" description="Helical" evidence="1">
    <location>
        <begin position="337"/>
        <end position="356"/>
    </location>
</feature>
<comment type="caution">
    <text evidence="2">The sequence shown here is derived from an EMBL/GenBank/DDBJ whole genome shotgun (WGS) entry which is preliminary data.</text>
</comment>
<evidence type="ECO:0000313" key="2">
    <source>
        <dbReference type="EMBL" id="KAH7242844.1"/>
    </source>
</evidence>
<dbReference type="InterPro" id="IPR007251">
    <property type="entry name" value="Iron_permease_Fet4"/>
</dbReference>
<feature type="transmembrane region" description="Helical" evidence="1">
    <location>
        <begin position="226"/>
        <end position="246"/>
    </location>
</feature>
<organism evidence="2 3">
    <name type="scientific">Fusarium solani</name>
    <name type="common">Filamentous fungus</name>
    <dbReference type="NCBI Taxonomy" id="169388"/>
    <lineage>
        <taxon>Eukaryota</taxon>
        <taxon>Fungi</taxon>
        <taxon>Dikarya</taxon>
        <taxon>Ascomycota</taxon>
        <taxon>Pezizomycotina</taxon>
        <taxon>Sordariomycetes</taxon>
        <taxon>Hypocreomycetidae</taxon>
        <taxon>Hypocreales</taxon>
        <taxon>Nectriaceae</taxon>
        <taxon>Fusarium</taxon>
        <taxon>Fusarium solani species complex</taxon>
    </lineage>
</organism>
<dbReference type="EMBL" id="JAGTJS010000019">
    <property type="protein sequence ID" value="KAH7242844.1"/>
    <property type="molecule type" value="Genomic_DNA"/>
</dbReference>
<gene>
    <name evidence="2" type="ORF">B0J15DRAFT_565708</name>
</gene>
<name>A0A9P9GRB6_FUSSL</name>
<accession>A0A9P9GRB6</accession>
<dbReference type="GO" id="GO:0055085">
    <property type="term" value="P:transmembrane transport"/>
    <property type="evidence" value="ECO:0007669"/>
    <property type="project" value="InterPro"/>
</dbReference>
<sequence length="492" mass="54095">MKPIWDVIRAPGAKGEISEAAPTQNANASLNSLGVKSEKVGAASFGSVNLGDNITGFVPKAKTRVLDRGLDVAVRLAGSGLVFLSIVTGVLIWALLGIWFHHSMQWAVIISNVQAIVSYVFDSFLMRQQLNEYDRDIRAAAMLRSRAHTQKRMVHKIVTSGRYRLPEPDGLGHDMDDANLPLEKWLGRVSTFISGVLGHIFAVGLFWVGVIVWIGCGHSMGWSDQWQLYINSATSALMLLIFAFLVNIHECHGAHIEECLDAIFQVDSAIESQLRRLTGDSTPNPVITVPAPKVGRLQRVIFYYADVVGTLVGIAILVTVLIAWLTVGPIMSFNSNWWLLIGTYAGLIGMNDGFVLENVQSTLNSYVNDAFEHAIFEDLYTREDDEKPGQKTAISQRLSARMSSICSHPATVVVGFLAIVGLLAGATAMEWTLTGQLLCNVPPSIIESFFMMVVITSHNMSDDKRRAGLQAIYLHRVKLMCWVKEVQILGAE</sequence>